<organism evidence="1 2">
    <name type="scientific">Nelumbo nucifera</name>
    <name type="common">Sacred lotus</name>
    <dbReference type="NCBI Taxonomy" id="4432"/>
    <lineage>
        <taxon>Eukaryota</taxon>
        <taxon>Viridiplantae</taxon>
        <taxon>Streptophyta</taxon>
        <taxon>Embryophyta</taxon>
        <taxon>Tracheophyta</taxon>
        <taxon>Spermatophyta</taxon>
        <taxon>Magnoliopsida</taxon>
        <taxon>Proteales</taxon>
        <taxon>Nelumbonaceae</taxon>
        <taxon>Nelumbo</taxon>
    </lineage>
</organism>
<gene>
    <name evidence="1" type="ORF">HUJ06_007978</name>
</gene>
<dbReference type="EMBL" id="DUZY01000004">
    <property type="protein sequence ID" value="DAD37337.1"/>
    <property type="molecule type" value="Genomic_DNA"/>
</dbReference>
<accession>A0A822YXR8</accession>
<comment type="caution">
    <text evidence="1">The sequence shown here is derived from an EMBL/GenBank/DDBJ whole genome shotgun (WGS) entry which is preliminary data.</text>
</comment>
<dbReference type="Proteomes" id="UP000607653">
    <property type="component" value="Unassembled WGS sequence"/>
</dbReference>
<proteinExistence type="predicted"/>
<sequence length="67" mass="6988">MNCLRLGGSVKADDLLKEEALVQTSLSPTSLVEDVQEVVVDEVHVAEGDGVPPKVVMTGAKGQIEGV</sequence>
<reference evidence="1 2" key="1">
    <citation type="journal article" date="2020" name="Mol. Biol. Evol.">
        <title>Distinct Expression and Methylation Patterns for Genes with Different Fates following a Single Whole-Genome Duplication in Flowering Plants.</title>
        <authorList>
            <person name="Shi T."/>
            <person name="Rahmani R.S."/>
            <person name="Gugger P.F."/>
            <person name="Wang M."/>
            <person name="Li H."/>
            <person name="Zhang Y."/>
            <person name="Li Z."/>
            <person name="Wang Q."/>
            <person name="Van de Peer Y."/>
            <person name="Marchal K."/>
            <person name="Chen J."/>
        </authorList>
    </citation>
    <scope>NUCLEOTIDE SEQUENCE [LARGE SCALE GENOMIC DNA]</scope>
    <source>
        <tissue evidence="1">Leaf</tissue>
    </source>
</reference>
<evidence type="ECO:0000313" key="1">
    <source>
        <dbReference type="EMBL" id="DAD37337.1"/>
    </source>
</evidence>
<name>A0A822YXR8_NELNU</name>
<keyword evidence="2" id="KW-1185">Reference proteome</keyword>
<protein>
    <submittedName>
        <fullName evidence="1">Uncharacterized protein</fullName>
    </submittedName>
</protein>
<dbReference type="AlphaFoldDB" id="A0A822YXR8"/>
<evidence type="ECO:0000313" key="2">
    <source>
        <dbReference type="Proteomes" id="UP000607653"/>
    </source>
</evidence>